<sequence>MILKSSLGMTWQKIKAHFQIRKYNLNPGHPCFNSAPEKVADLLSSLEKGHAAVIFQLRFDHNTHNAYLYQFYLANLNSCSICKVPETTTHFLLYCKRFTTQSQNFRRQVKEEKIKINCHSTRALLDTPTIFPLLAEYVLHPKHFTSFVSSLPSSDGPSTA</sequence>
<keyword evidence="2" id="KW-1185">Reference proteome</keyword>
<protein>
    <recommendedName>
        <fullName evidence="3">Reverse transcriptase zinc-binding domain-containing protein</fullName>
    </recommendedName>
</protein>
<evidence type="ECO:0000313" key="1">
    <source>
        <dbReference type="EMBL" id="KAG0145591.1"/>
    </source>
</evidence>
<name>A0A9P6NL93_9BASI</name>
<proteinExistence type="predicted"/>
<organism evidence="1 2">
    <name type="scientific">Cronartium quercuum f. sp. fusiforme G11</name>
    <dbReference type="NCBI Taxonomy" id="708437"/>
    <lineage>
        <taxon>Eukaryota</taxon>
        <taxon>Fungi</taxon>
        <taxon>Dikarya</taxon>
        <taxon>Basidiomycota</taxon>
        <taxon>Pucciniomycotina</taxon>
        <taxon>Pucciniomycetes</taxon>
        <taxon>Pucciniales</taxon>
        <taxon>Coleosporiaceae</taxon>
        <taxon>Cronartium</taxon>
    </lineage>
</organism>
<dbReference type="Proteomes" id="UP000886653">
    <property type="component" value="Unassembled WGS sequence"/>
</dbReference>
<comment type="caution">
    <text evidence="1">The sequence shown here is derived from an EMBL/GenBank/DDBJ whole genome shotgun (WGS) entry which is preliminary data.</text>
</comment>
<dbReference type="AlphaFoldDB" id="A0A9P6NL93"/>
<dbReference type="EMBL" id="MU167274">
    <property type="protein sequence ID" value="KAG0145591.1"/>
    <property type="molecule type" value="Genomic_DNA"/>
</dbReference>
<accession>A0A9P6NL93</accession>
<gene>
    <name evidence="1" type="ORF">CROQUDRAFT_93715</name>
</gene>
<dbReference type="OrthoDB" id="3044497at2759"/>
<reference evidence="1" key="1">
    <citation type="submission" date="2013-11" db="EMBL/GenBank/DDBJ databases">
        <title>Genome sequence of the fusiform rust pathogen reveals effectors for host alternation and coevolution with pine.</title>
        <authorList>
            <consortium name="DOE Joint Genome Institute"/>
            <person name="Smith K."/>
            <person name="Pendleton A."/>
            <person name="Kubisiak T."/>
            <person name="Anderson C."/>
            <person name="Salamov A."/>
            <person name="Aerts A."/>
            <person name="Riley R."/>
            <person name="Clum A."/>
            <person name="Lindquist E."/>
            <person name="Ence D."/>
            <person name="Campbell M."/>
            <person name="Kronenberg Z."/>
            <person name="Feau N."/>
            <person name="Dhillon B."/>
            <person name="Hamelin R."/>
            <person name="Burleigh J."/>
            <person name="Smith J."/>
            <person name="Yandell M."/>
            <person name="Nelson C."/>
            <person name="Grigoriev I."/>
            <person name="Davis J."/>
        </authorList>
    </citation>
    <scope>NUCLEOTIDE SEQUENCE</scope>
    <source>
        <strain evidence="1">G11</strain>
    </source>
</reference>
<evidence type="ECO:0000313" key="2">
    <source>
        <dbReference type="Proteomes" id="UP000886653"/>
    </source>
</evidence>
<evidence type="ECO:0008006" key="3">
    <source>
        <dbReference type="Google" id="ProtNLM"/>
    </source>
</evidence>